<dbReference type="InterPro" id="IPR036291">
    <property type="entry name" value="NAD(P)-bd_dom_sf"/>
</dbReference>
<sequence>MKVSTTSPPYTFAVDGAMASAWWCATVPAITGMRILGMVKPRPLPTTDLSSKIAVVTGSNTGVGKRTAFHLAKMKATVVLAVRNMEKGHMAKKELIKELQKHKIMAPDINVMELELCSTGSIKRFVHDFKAKYNRLDILVNNAGQVDPGTTDQGLSSTFMADYLGAYMMTTMLYDTIRNTQGARVINVSSPLHHYGTTKWEDAAMGRRGEPDFMNVLFHCYADSKLAMMLFTNELRRRFAADNCSAVAICVSPGNVNSDIWRTVPIPLLMPMKVVMAAVFLTPDQACHPSVMAAAAPLNELKGFMAKDAEELPLYLQPYWNPLKQAHPFDVFGPYAGTDVSIPSLPPNYEEEGKRLWFVSSELIKAAEEGKTKERPPRF</sequence>
<dbReference type="GO" id="GO:0016491">
    <property type="term" value="F:oxidoreductase activity"/>
    <property type="evidence" value="ECO:0007669"/>
    <property type="project" value="UniProtKB-KW"/>
</dbReference>
<dbReference type="SUPFAM" id="SSF51735">
    <property type="entry name" value="NAD(P)-binding Rossmann-fold domains"/>
    <property type="match status" value="1"/>
</dbReference>
<dbReference type="PRINTS" id="PR00080">
    <property type="entry name" value="SDRFAMILY"/>
</dbReference>
<evidence type="ECO:0000256" key="1">
    <source>
        <dbReference type="ARBA" id="ARBA00006484"/>
    </source>
</evidence>
<dbReference type="PRINTS" id="PR00081">
    <property type="entry name" value="GDHRDH"/>
</dbReference>
<reference evidence="4" key="1">
    <citation type="submission" date="2021-02" db="EMBL/GenBank/DDBJ databases">
        <title>First Annotated Genome of the Yellow-green Alga Tribonema minus.</title>
        <authorList>
            <person name="Mahan K.M."/>
        </authorList>
    </citation>
    <scope>NUCLEOTIDE SEQUENCE</scope>
    <source>
        <strain evidence="4">UTEX B ZZ1240</strain>
    </source>
</reference>
<evidence type="ECO:0000256" key="2">
    <source>
        <dbReference type="ARBA" id="ARBA00023002"/>
    </source>
</evidence>
<evidence type="ECO:0000256" key="3">
    <source>
        <dbReference type="RuleBase" id="RU000363"/>
    </source>
</evidence>
<protein>
    <submittedName>
        <fullName evidence="4">Uncharacterized protein</fullName>
    </submittedName>
</protein>
<keyword evidence="5" id="KW-1185">Reference proteome</keyword>
<name>A0A835ZF30_9STRA</name>
<dbReference type="OrthoDB" id="47007at2759"/>
<comment type="caution">
    <text evidence="4">The sequence shown here is derived from an EMBL/GenBank/DDBJ whole genome shotgun (WGS) entry which is preliminary data.</text>
</comment>
<dbReference type="Pfam" id="PF00106">
    <property type="entry name" value="adh_short"/>
    <property type="match status" value="1"/>
</dbReference>
<proteinExistence type="inferred from homology"/>
<gene>
    <name evidence="4" type="ORF">JKP88DRAFT_252404</name>
</gene>
<dbReference type="Proteomes" id="UP000664859">
    <property type="component" value="Unassembled WGS sequence"/>
</dbReference>
<dbReference type="InterPro" id="IPR002347">
    <property type="entry name" value="SDR_fam"/>
</dbReference>
<dbReference type="PANTHER" id="PTHR24320">
    <property type="entry name" value="RETINOL DEHYDROGENASE"/>
    <property type="match status" value="1"/>
</dbReference>
<evidence type="ECO:0000313" key="5">
    <source>
        <dbReference type="Proteomes" id="UP000664859"/>
    </source>
</evidence>
<comment type="similarity">
    <text evidence="1 3">Belongs to the short-chain dehydrogenases/reductases (SDR) family.</text>
</comment>
<evidence type="ECO:0000313" key="4">
    <source>
        <dbReference type="EMBL" id="KAG5190145.1"/>
    </source>
</evidence>
<dbReference type="Gene3D" id="3.40.50.720">
    <property type="entry name" value="NAD(P)-binding Rossmann-like Domain"/>
    <property type="match status" value="1"/>
</dbReference>
<accession>A0A835ZF30</accession>
<dbReference type="EMBL" id="JAFCMP010000038">
    <property type="protein sequence ID" value="KAG5190145.1"/>
    <property type="molecule type" value="Genomic_DNA"/>
</dbReference>
<organism evidence="4 5">
    <name type="scientific">Tribonema minus</name>
    <dbReference type="NCBI Taxonomy" id="303371"/>
    <lineage>
        <taxon>Eukaryota</taxon>
        <taxon>Sar</taxon>
        <taxon>Stramenopiles</taxon>
        <taxon>Ochrophyta</taxon>
        <taxon>PX clade</taxon>
        <taxon>Xanthophyceae</taxon>
        <taxon>Tribonematales</taxon>
        <taxon>Tribonemataceae</taxon>
        <taxon>Tribonema</taxon>
    </lineage>
</organism>
<keyword evidence="2" id="KW-0560">Oxidoreductase</keyword>
<dbReference type="PANTHER" id="PTHR24320:SF152">
    <property type="entry name" value="SHORT-CHAIN DEHYDROGENASE_REDUCTASE FAMILY PROTEIN"/>
    <property type="match status" value="1"/>
</dbReference>
<dbReference type="AlphaFoldDB" id="A0A835ZF30"/>